<organism evidence="3 4">
    <name type="scientific">Paenimyroides baculatum</name>
    <dbReference type="NCBI Taxonomy" id="2608000"/>
    <lineage>
        <taxon>Bacteria</taxon>
        <taxon>Pseudomonadati</taxon>
        <taxon>Bacteroidota</taxon>
        <taxon>Flavobacteriia</taxon>
        <taxon>Flavobacteriales</taxon>
        <taxon>Flavobacteriaceae</taxon>
        <taxon>Paenimyroides</taxon>
    </lineage>
</organism>
<dbReference type="PANTHER" id="PTHR30160">
    <property type="entry name" value="TETRAACYLDISACCHARIDE 4'-KINASE-RELATED"/>
    <property type="match status" value="1"/>
</dbReference>
<keyword evidence="4" id="KW-1185">Reference proteome</keyword>
<sequence>MIGDVLVSSIICENLAIEFPNAQIDYLIYDTTYPVLLNNHSNYNIIHFTSKQRDSKIELLKFTAKIRKEKYDIVIDSYSKLESWIITGFSGAKTRISFDKKYINAIYTHVVERHNKPKTNLGLTIEQRLELLKPLGILTPKVLKPTLVVSENEKQQAITLLEKHNIDKSIPLAMISLLGSSESKTYPLEYMAQIIDEIIAYKPINLLFNYIPNQINEAKKIYELCKPETQKHIYFDVIGKSLRDFIGLMNVCDFIIGNDGGAINMAKALNKPAFTIFSPVIDKLGWNSFEDGINYISVHLKDYKPNLFENLSIKDIKIKNEQLYLELDPKLFKPLLMHFLKHNA</sequence>
<dbReference type="EMBL" id="VWSG01000003">
    <property type="protein sequence ID" value="KAA5536063.1"/>
    <property type="molecule type" value="Genomic_DNA"/>
</dbReference>
<dbReference type="GO" id="GO:0005829">
    <property type="term" value="C:cytosol"/>
    <property type="evidence" value="ECO:0007669"/>
    <property type="project" value="TreeGrafter"/>
</dbReference>
<dbReference type="GO" id="GO:0008713">
    <property type="term" value="F:ADP-heptose-lipopolysaccharide heptosyltransferase activity"/>
    <property type="evidence" value="ECO:0007669"/>
    <property type="project" value="TreeGrafter"/>
</dbReference>
<dbReference type="Gene3D" id="3.40.50.2000">
    <property type="entry name" value="Glycogen Phosphorylase B"/>
    <property type="match status" value="2"/>
</dbReference>
<evidence type="ECO:0000256" key="1">
    <source>
        <dbReference type="ARBA" id="ARBA00022676"/>
    </source>
</evidence>
<evidence type="ECO:0000313" key="4">
    <source>
        <dbReference type="Proteomes" id="UP000325141"/>
    </source>
</evidence>
<dbReference type="Pfam" id="PF01075">
    <property type="entry name" value="Glyco_transf_9"/>
    <property type="match status" value="1"/>
</dbReference>
<evidence type="ECO:0000313" key="3">
    <source>
        <dbReference type="EMBL" id="KAA5536063.1"/>
    </source>
</evidence>
<proteinExistence type="predicted"/>
<dbReference type="PANTHER" id="PTHR30160:SF7">
    <property type="entry name" value="ADP-HEPTOSE--LPS HEPTOSYLTRANSFERASE 2"/>
    <property type="match status" value="1"/>
</dbReference>
<keyword evidence="1" id="KW-0328">Glycosyltransferase</keyword>
<keyword evidence="2 3" id="KW-0808">Transferase</keyword>
<dbReference type="Proteomes" id="UP000325141">
    <property type="component" value="Unassembled WGS sequence"/>
</dbReference>
<name>A0A5M6CLY0_9FLAO</name>
<dbReference type="CDD" id="cd03789">
    <property type="entry name" value="GT9_LPS_heptosyltransferase"/>
    <property type="match status" value="1"/>
</dbReference>
<gene>
    <name evidence="3" type="ORF">F0460_05125</name>
</gene>
<dbReference type="AlphaFoldDB" id="A0A5M6CLY0"/>
<reference evidence="3 4" key="1">
    <citation type="submission" date="2019-09" db="EMBL/GenBank/DDBJ databases">
        <title>Genome sequence and assembly of Flavobacterium sp.</title>
        <authorList>
            <person name="Chhetri G."/>
        </authorList>
    </citation>
    <scope>NUCLEOTIDE SEQUENCE [LARGE SCALE GENOMIC DNA]</scope>
    <source>
        <strain evidence="3 4">SNL9</strain>
    </source>
</reference>
<dbReference type="SUPFAM" id="SSF53756">
    <property type="entry name" value="UDP-Glycosyltransferase/glycogen phosphorylase"/>
    <property type="match status" value="1"/>
</dbReference>
<dbReference type="GO" id="GO:0009244">
    <property type="term" value="P:lipopolysaccharide core region biosynthetic process"/>
    <property type="evidence" value="ECO:0007669"/>
    <property type="project" value="TreeGrafter"/>
</dbReference>
<evidence type="ECO:0000256" key="2">
    <source>
        <dbReference type="ARBA" id="ARBA00022679"/>
    </source>
</evidence>
<comment type="caution">
    <text evidence="3">The sequence shown here is derived from an EMBL/GenBank/DDBJ whole genome shotgun (WGS) entry which is preliminary data.</text>
</comment>
<accession>A0A5M6CLY0</accession>
<dbReference type="InterPro" id="IPR002201">
    <property type="entry name" value="Glyco_trans_9"/>
</dbReference>
<dbReference type="InterPro" id="IPR051199">
    <property type="entry name" value="LPS_LOS_Heptosyltrfase"/>
</dbReference>
<protein>
    <submittedName>
        <fullName evidence="3">Glycosyltransferase family 9 protein</fullName>
    </submittedName>
</protein>